<comment type="caution">
    <text evidence="12">The sequence shown here is derived from an EMBL/GenBank/DDBJ whole genome shotgun (WGS) entry which is preliminary data.</text>
</comment>
<keyword evidence="2" id="KW-1003">Cell membrane</keyword>
<feature type="transmembrane region" description="Helical" evidence="11">
    <location>
        <begin position="73"/>
        <end position="93"/>
    </location>
</feature>
<evidence type="ECO:0000256" key="1">
    <source>
        <dbReference type="ARBA" id="ARBA00004141"/>
    </source>
</evidence>
<dbReference type="GO" id="GO:0009252">
    <property type="term" value="P:peptidoglycan biosynthetic process"/>
    <property type="evidence" value="ECO:0007669"/>
    <property type="project" value="UniProtKB-KW"/>
</dbReference>
<dbReference type="NCBIfam" id="TIGR02210">
    <property type="entry name" value="rodA_shape"/>
    <property type="match status" value="1"/>
</dbReference>
<dbReference type="InterPro" id="IPR001182">
    <property type="entry name" value="FtsW/RodA"/>
</dbReference>
<dbReference type="InterPro" id="IPR011923">
    <property type="entry name" value="RodA/MrdB"/>
</dbReference>
<dbReference type="PANTHER" id="PTHR30474">
    <property type="entry name" value="CELL CYCLE PROTEIN"/>
    <property type="match status" value="1"/>
</dbReference>
<sequence length="382" mass="41688">MDQENKSQVDFVLLSLIVCLFIFSLLTIYSGSGQYVDGDLFYFVKRQAIWYTAGLLIMAAVARFDYELLERGAFILYAAGIGLLLLVHFFGLSKKGSQRWLDLGVFELQPSEFMKIFLILVLASQLSKIGSERISFKASIPAALKTVGLAILPFGLILAQPDLGSALIIGVIACVLVFTSSISWKMLTTILTGAVSVIAGFIYMYANHLEMLSKVFSPHQLGRIYGWLNPVESGSDYGYQLKQAVLGIGSGRLTGSGFTKGTQVQDGSVPEVHTDFIFAVVGEEFGFIGSAMLLCVYFVLIYRIIIISLKANNLFGTYICAGTVGLLTFQVFQNIAMTIGLMPITGVALPFISYGGSSLLTNMLALGLVFSVQMRTRQYLFG</sequence>
<proteinExistence type="predicted"/>
<reference evidence="12" key="1">
    <citation type="journal article" date="2014" name="Int. J. Syst. Evol. Microbiol.">
        <title>Complete genome sequence of Corynebacterium casei LMG S-19264T (=DSM 44701T), isolated from a smear-ripened cheese.</title>
        <authorList>
            <consortium name="US DOE Joint Genome Institute (JGI-PGF)"/>
            <person name="Walter F."/>
            <person name="Albersmeier A."/>
            <person name="Kalinowski J."/>
            <person name="Ruckert C."/>
        </authorList>
    </citation>
    <scope>NUCLEOTIDE SEQUENCE</scope>
    <source>
        <strain evidence="12">JCM 12580</strain>
    </source>
</reference>
<keyword evidence="13" id="KW-1185">Reference proteome</keyword>
<evidence type="ECO:0000256" key="2">
    <source>
        <dbReference type="ARBA" id="ARBA00022475"/>
    </source>
</evidence>
<keyword evidence="9 11" id="KW-0472">Membrane</keyword>
<keyword evidence="10" id="KW-0961">Cell wall biogenesis/degradation</keyword>
<protein>
    <submittedName>
        <fullName evidence="12">Cell division protein FtsW</fullName>
    </submittedName>
</protein>
<dbReference type="Proteomes" id="UP000658382">
    <property type="component" value="Unassembled WGS sequence"/>
</dbReference>
<dbReference type="InterPro" id="IPR018365">
    <property type="entry name" value="Cell_cycle_FtsW-rel_CS"/>
</dbReference>
<evidence type="ECO:0000256" key="3">
    <source>
        <dbReference type="ARBA" id="ARBA00022676"/>
    </source>
</evidence>
<dbReference type="Pfam" id="PF01098">
    <property type="entry name" value="FTSW_RODA_SPOVE"/>
    <property type="match status" value="1"/>
</dbReference>
<evidence type="ECO:0000256" key="9">
    <source>
        <dbReference type="ARBA" id="ARBA00023136"/>
    </source>
</evidence>
<keyword evidence="12" id="KW-0132">Cell division</keyword>
<dbReference type="GO" id="GO:0005886">
    <property type="term" value="C:plasma membrane"/>
    <property type="evidence" value="ECO:0007669"/>
    <property type="project" value="TreeGrafter"/>
</dbReference>
<dbReference type="GO" id="GO:0015648">
    <property type="term" value="F:lipid-linked peptidoglycan transporter activity"/>
    <property type="evidence" value="ECO:0007669"/>
    <property type="project" value="TreeGrafter"/>
</dbReference>
<dbReference type="EMBL" id="BMNQ01000001">
    <property type="protein sequence ID" value="GGJ81958.1"/>
    <property type="molecule type" value="Genomic_DNA"/>
</dbReference>
<feature type="transmembrane region" description="Helical" evidence="11">
    <location>
        <begin position="49"/>
        <end position="66"/>
    </location>
</feature>
<dbReference type="GO" id="GO:0051301">
    <property type="term" value="P:cell division"/>
    <property type="evidence" value="ECO:0007669"/>
    <property type="project" value="UniProtKB-KW"/>
</dbReference>
<keyword evidence="5 11" id="KW-0812">Transmembrane</keyword>
<dbReference type="PANTHER" id="PTHR30474:SF1">
    <property type="entry name" value="PEPTIDOGLYCAN GLYCOSYLTRANSFERASE MRDB"/>
    <property type="match status" value="1"/>
</dbReference>
<feature type="transmembrane region" description="Helical" evidence="11">
    <location>
        <begin position="12"/>
        <end position="29"/>
    </location>
</feature>
<feature type="transmembrane region" description="Helical" evidence="11">
    <location>
        <begin position="318"/>
        <end position="339"/>
    </location>
</feature>
<feature type="transmembrane region" description="Helical" evidence="11">
    <location>
        <begin position="189"/>
        <end position="206"/>
    </location>
</feature>
<evidence type="ECO:0000256" key="8">
    <source>
        <dbReference type="ARBA" id="ARBA00022989"/>
    </source>
</evidence>
<keyword evidence="8 11" id="KW-1133">Transmembrane helix</keyword>
<keyword evidence="6" id="KW-0133">Cell shape</keyword>
<accession>A0A917PKM2</accession>
<dbReference type="GO" id="GO:0032153">
    <property type="term" value="C:cell division site"/>
    <property type="evidence" value="ECO:0007669"/>
    <property type="project" value="TreeGrafter"/>
</dbReference>
<evidence type="ECO:0000256" key="5">
    <source>
        <dbReference type="ARBA" id="ARBA00022692"/>
    </source>
</evidence>
<dbReference type="RefSeq" id="WP_188631042.1">
    <property type="nucleotide sequence ID" value="NZ_BMNQ01000001.1"/>
</dbReference>
<dbReference type="GO" id="GO:0016757">
    <property type="term" value="F:glycosyltransferase activity"/>
    <property type="evidence" value="ECO:0007669"/>
    <property type="project" value="UniProtKB-KW"/>
</dbReference>
<feature type="transmembrane region" description="Helical" evidence="11">
    <location>
        <begin position="165"/>
        <end position="182"/>
    </location>
</feature>
<keyword evidence="12" id="KW-0131">Cell cycle</keyword>
<dbReference type="GO" id="GO:0008360">
    <property type="term" value="P:regulation of cell shape"/>
    <property type="evidence" value="ECO:0007669"/>
    <property type="project" value="UniProtKB-KW"/>
</dbReference>
<dbReference type="AlphaFoldDB" id="A0A917PKM2"/>
<name>A0A917PKM2_9BACI</name>
<organism evidence="12 13">
    <name type="scientific">Lentibacillus kapialis</name>
    <dbReference type="NCBI Taxonomy" id="340214"/>
    <lineage>
        <taxon>Bacteria</taxon>
        <taxon>Bacillati</taxon>
        <taxon>Bacillota</taxon>
        <taxon>Bacilli</taxon>
        <taxon>Bacillales</taxon>
        <taxon>Bacillaceae</taxon>
        <taxon>Lentibacillus</taxon>
    </lineage>
</organism>
<keyword evidence="7" id="KW-0573">Peptidoglycan synthesis</keyword>
<keyword evidence="4" id="KW-0808">Transferase</keyword>
<dbReference type="GO" id="GO:0071555">
    <property type="term" value="P:cell wall organization"/>
    <property type="evidence" value="ECO:0007669"/>
    <property type="project" value="UniProtKB-KW"/>
</dbReference>
<feature type="transmembrane region" description="Helical" evidence="11">
    <location>
        <begin position="285"/>
        <end position="306"/>
    </location>
</feature>
<keyword evidence="3" id="KW-0328">Glycosyltransferase</keyword>
<evidence type="ECO:0000256" key="10">
    <source>
        <dbReference type="ARBA" id="ARBA00023316"/>
    </source>
</evidence>
<evidence type="ECO:0000256" key="6">
    <source>
        <dbReference type="ARBA" id="ARBA00022960"/>
    </source>
</evidence>
<reference evidence="12" key="2">
    <citation type="submission" date="2020-09" db="EMBL/GenBank/DDBJ databases">
        <authorList>
            <person name="Sun Q."/>
            <person name="Ohkuma M."/>
        </authorList>
    </citation>
    <scope>NUCLEOTIDE SEQUENCE</scope>
    <source>
        <strain evidence="12">JCM 12580</strain>
    </source>
</reference>
<evidence type="ECO:0000256" key="4">
    <source>
        <dbReference type="ARBA" id="ARBA00022679"/>
    </source>
</evidence>
<dbReference type="PROSITE" id="PS00428">
    <property type="entry name" value="FTSW_RODA_SPOVE"/>
    <property type="match status" value="1"/>
</dbReference>
<comment type="subcellular location">
    <subcellularLocation>
        <location evidence="1">Membrane</location>
        <topology evidence="1">Multi-pass membrane protein</topology>
    </subcellularLocation>
</comment>
<gene>
    <name evidence="12" type="ORF">GCM10007063_00520</name>
</gene>
<evidence type="ECO:0000256" key="11">
    <source>
        <dbReference type="SAM" id="Phobius"/>
    </source>
</evidence>
<evidence type="ECO:0000313" key="13">
    <source>
        <dbReference type="Proteomes" id="UP000658382"/>
    </source>
</evidence>
<evidence type="ECO:0000313" key="12">
    <source>
        <dbReference type="EMBL" id="GGJ81958.1"/>
    </source>
</evidence>
<evidence type="ECO:0000256" key="7">
    <source>
        <dbReference type="ARBA" id="ARBA00022984"/>
    </source>
</evidence>
<feature type="transmembrane region" description="Helical" evidence="11">
    <location>
        <begin position="351"/>
        <end position="372"/>
    </location>
</feature>